<dbReference type="GO" id="GO:0005524">
    <property type="term" value="F:ATP binding"/>
    <property type="evidence" value="ECO:0007669"/>
    <property type="project" value="UniProtKB-KW"/>
</dbReference>
<accession>A0AB39BSH8</accession>
<dbReference type="PANTHER" id="PTHR30258">
    <property type="entry name" value="TYPE II SECRETION SYSTEM PROTEIN GSPE-RELATED"/>
    <property type="match status" value="1"/>
</dbReference>
<dbReference type="RefSeq" id="WP_368503825.1">
    <property type="nucleotide sequence ID" value="NZ_CP162551.1"/>
</dbReference>
<evidence type="ECO:0000313" key="5">
    <source>
        <dbReference type="EMBL" id="XDI36369.1"/>
    </source>
</evidence>
<dbReference type="InterPro" id="IPR003593">
    <property type="entry name" value="AAA+_ATPase"/>
</dbReference>
<dbReference type="PROSITE" id="PS00662">
    <property type="entry name" value="T2SP_E"/>
    <property type="match status" value="1"/>
</dbReference>
<evidence type="ECO:0000256" key="2">
    <source>
        <dbReference type="ARBA" id="ARBA00022741"/>
    </source>
</evidence>
<dbReference type="InterPro" id="IPR047667">
    <property type="entry name" value="ATPase_ComGA"/>
</dbReference>
<dbReference type="Pfam" id="PF00437">
    <property type="entry name" value="T2SSE"/>
    <property type="match status" value="1"/>
</dbReference>
<dbReference type="PANTHER" id="PTHR30258:SF2">
    <property type="entry name" value="COMG OPERON PROTEIN 1"/>
    <property type="match status" value="1"/>
</dbReference>
<evidence type="ECO:0000256" key="1">
    <source>
        <dbReference type="ARBA" id="ARBA00006611"/>
    </source>
</evidence>
<reference evidence="5" key="1">
    <citation type="submission" date="2024-07" db="EMBL/GenBank/DDBJ databases">
        <title>Identification and characteristics of an arsenic-resistant bacterial isolate, which belongs to a novel species.</title>
        <authorList>
            <person name="Juszczyk A."/>
            <person name="Kowalczyk A."/>
            <person name="Was K."/>
            <person name="Kosowicz W."/>
            <person name="Budzyn A."/>
            <person name="Latowski D."/>
        </authorList>
    </citation>
    <scope>NUCLEOTIDE SEQUENCE</scope>
    <source>
        <strain evidence="5">As8PL</strain>
    </source>
</reference>
<dbReference type="GO" id="GO:0016887">
    <property type="term" value="F:ATP hydrolysis activity"/>
    <property type="evidence" value="ECO:0007669"/>
    <property type="project" value="TreeGrafter"/>
</dbReference>
<keyword evidence="3" id="KW-0067">ATP-binding</keyword>
<proteinExistence type="inferred from homology"/>
<keyword evidence="2" id="KW-0547">Nucleotide-binding</keyword>
<feature type="domain" description="Bacterial type II secretion system protein E" evidence="4">
    <location>
        <begin position="204"/>
        <end position="218"/>
    </location>
</feature>
<name>A0AB39BSH8_9BACI</name>
<gene>
    <name evidence="5" type="primary">comGA</name>
    <name evidence="5" type="ORF">AB3N04_16945</name>
</gene>
<comment type="similarity">
    <text evidence="1">Belongs to the GSP E family.</text>
</comment>
<dbReference type="GO" id="GO:0005886">
    <property type="term" value="C:plasma membrane"/>
    <property type="evidence" value="ECO:0007669"/>
    <property type="project" value="TreeGrafter"/>
</dbReference>
<dbReference type="SUPFAM" id="SSF52540">
    <property type="entry name" value="P-loop containing nucleoside triphosphate hydrolases"/>
    <property type="match status" value="1"/>
</dbReference>
<dbReference type="Gene3D" id="3.30.450.90">
    <property type="match status" value="1"/>
</dbReference>
<organism evidence="5">
    <name type="scientific">Alkalihalophilus sp. As8PL</name>
    <dbReference type="NCBI Taxonomy" id="3237103"/>
    <lineage>
        <taxon>Bacteria</taxon>
        <taxon>Bacillati</taxon>
        <taxon>Bacillota</taxon>
        <taxon>Bacilli</taxon>
        <taxon>Bacillales</taxon>
        <taxon>Bacillaceae</taxon>
        <taxon>Alkalihalophilus</taxon>
    </lineage>
</organism>
<protein>
    <submittedName>
        <fullName evidence="5">Competence type IV pilus ATPase ComGA</fullName>
    </submittedName>
</protein>
<dbReference type="InterPro" id="IPR027417">
    <property type="entry name" value="P-loop_NTPase"/>
</dbReference>
<dbReference type="SMART" id="SM00382">
    <property type="entry name" value="AAA"/>
    <property type="match status" value="1"/>
</dbReference>
<dbReference type="EMBL" id="CP162551">
    <property type="protein sequence ID" value="XDI36369.1"/>
    <property type="molecule type" value="Genomic_DNA"/>
</dbReference>
<dbReference type="CDD" id="cd01129">
    <property type="entry name" value="PulE-GspE-like"/>
    <property type="match status" value="1"/>
</dbReference>
<dbReference type="Gene3D" id="3.40.50.300">
    <property type="entry name" value="P-loop containing nucleotide triphosphate hydrolases"/>
    <property type="match status" value="1"/>
</dbReference>
<evidence type="ECO:0000256" key="3">
    <source>
        <dbReference type="ARBA" id="ARBA00022840"/>
    </source>
</evidence>
<dbReference type="AlphaFoldDB" id="A0AB39BSH8"/>
<sequence length="346" mass="38768">MYEVEKISAGLINEAVGFFASDIHLVPIDQGWLIQLRINGKIHDFKQIPLILGDRLMGHLKYTCGMDIGERRLPQSNSMTIEVKQQLYNLRLSTLPTRSKESLAIRILPQSSAQPLSTLPVLYSNRSTLNNITALPYGLCLIAGPTGSGKTTTLYALLDDILLKHHKKIITIEDPVERSLHSLIQIETNEKAGISFEVGLRAALRHDPDVLMIGEIRDAASAKLAVRAALTGHLVFATIHANNNYSALLRLHEFGVSAHDIKEALQSVVMQYLVNVKSSEGDEGVYFRDIRINKRAALYTFDNRLHIHQMIESGHTRKLNTLSHQARKAWALGFIDREELERGWKG</sequence>
<evidence type="ECO:0000259" key="4">
    <source>
        <dbReference type="PROSITE" id="PS00662"/>
    </source>
</evidence>
<dbReference type="NCBIfam" id="NF041000">
    <property type="entry name" value="ATPase_ComGA"/>
    <property type="match status" value="1"/>
</dbReference>
<dbReference type="InterPro" id="IPR001482">
    <property type="entry name" value="T2SS/T4SS_dom"/>
</dbReference>